<sequence>MIDATLLPISDGLRTLRPLSVHDAERYAAGTRDPLVRKYGHLPEPEYTPETVARLAADVVPRGLRTGDLAVLGIADEADAFLGSLVLFDVTDTTAEVGFWLHPDARGRGHSAAALELAAALAARSGLGELTARTATGNLSSQRCLERSGFHRTGVDVDRTPSGARVELAHYRRQLE</sequence>
<evidence type="ECO:0000256" key="1">
    <source>
        <dbReference type="ARBA" id="ARBA00022679"/>
    </source>
</evidence>
<name>A0ABW1FG93_9ACTN</name>
<dbReference type="InterPro" id="IPR016181">
    <property type="entry name" value="Acyl_CoA_acyltransferase"/>
</dbReference>
<dbReference type="Proteomes" id="UP001596241">
    <property type="component" value="Unassembled WGS sequence"/>
</dbReference>
<keyword evidence="6" id="KW-1185">Reference proteome</keyword>
<dbReference type="Gene3D" id="3.40.630.30">
    <property type="match status" value="1"/>
</dbReference>
<evidence type="ECO:0000256" key="2">
    <source>
        <dbReference type="ARBA" id="ARBA00023315"/>
    </source>
</evidence>
<dbReference type="RefSeq" id="WP_345080644.1">
    <property type="nucleotide sequence ID" value="NZ_BAAAWG010000006.1"/>
</dbReference>
<feature type="domain" description="N-acetyltransferase" evidence="4">
    <location>
        <begin position="14"/>
        <end position="173"/>
    </location>
</feature>
<reference evidence="6" key="1">
    <citation type="journal article" date="2019" name="Int. J. Syst. Evol. Microbiol.">
        <title>The Global Catalogue of Microorganisms (GCM) 10K type strain sequencing project: providing services to taxonomists for standard genome sequencing and annotation.</title>
        <authorList>
            <consortium name="The Broad Institute Genomics Platform"/>
            <consortium name="The Broad Institute Genome Sequencing Center for Infectious Disease"/>
            <person name="Wu L."/>
            <person name="Ma J."/>
        </authorList>
    </citation>
    <scope>NUCLEOTIDE SEQUENCE [LARGE SCALE GENOMIC DNA]</scope>
    <source>
        <strain evidence="6">CGMCC 1.15809</strain>
    </source>
</reference>
<dbReference type="EC" id="2.3.-.-" evidence="5"/>
<dbReference type="PANTHER" id="PTHR43792">
    <property type="entry name" value="GNAT FAMILY, PUTATIVE (AFU_ORTHOLOGUE AFUA_3G00765)-RELATED-RELATED"/>
    <property type="match status" value="1"/>
</dbReference>
<proteinExistence type="inferred from homology"/>
<organism evidence="5 6">
    <name type="scientific">Streptomyces ramulosus</name>
    <dbReference type="NCBI Taxonomy" id="47762"/>
    <lineage>
        <taxon>Bacteria</taxon>
        <taxon>Bacillati</taxon>
        <taxon>Actinomycetota</taxon>
        <taxon>Actinomycetes</taxon>
        <taxon>Kitasatosporales</taxon>
        <taxon>Streptomycetaceae</taxon>
        <taxon>Streptomyces</taxon>
    </lineage>
</organism>
<dbReference type="SUPFAM" id="SSF55729">
    <property type="entry name" value="Acyl-CoA N-acyltransferases (Nat)"/>
    <property type="match status" value="1"/>
</dbReference>
<evidence type="ECO:0000313" key="5">
    <source>
        <dbReference type="EMBL" id="MFC5891863.1"/>
    </source>
</evidence>
<evidence type="ECO:0000256" key="3">
    <source>
        <dbReference type="ARBA" id="ARBA00038502"/>
    </source>
</evidence>
<dbReference type="InterPro" id="IPR051531">
    <property type="entry name" value="N-acetyltransferase"/>
</dbReference>
<dbReference type="GO" id="GO:0016746">
    <property type="term" value="F:acyltransferase activity"/>
    <property type="evidence" value="ECO:0007669"/>
    <property type="project" value="UniProtKB-KW"/>
</dbReference>
<evidence type="ECO:0000313" key="6">
    <source>
        <dbReference type="Proteomes" id="UP001596241"/>
    </source>
</evidence>
<keyword evidence="1 5" id="KW-0808">Transferase</keyword>
<gene>
    <name evidence="5" type="ORF">ACFP3M_03390</name>
</gene>
<dbReference type="PROSITE" id="PS51186">
    <property type="entry name" value="GNAT"/>
    <property type="match status" value="1"/>
</dbReference>
<evidence type="ECO:0000259" key="4">
    <source>
        <dbReference type="PROSITE" id="PS51186"/>
    </source>
</evidence>
<comment type="caution">
    <text evidence="5">The sequence shown here is derived from an EMBL/GenBank/DDBJ whole genome shotgun (WGS) entry which is preliminary data.</text>
</comment>
<accession>A0ABW1FG93</accession>
<dbReference type="InterPro" id="IPR000182">
    <property type="entry name" value="GNAT_dom"/>
</dbReference>
<dbReference type="EMBL" id="JBHSPW010000001">
    <property type="protein sequence ID" value="MFC5891863.1"/>
    <property type="molecule type" value="Genomic_DNA"/>
</dbReference>
<dbReference type="Pfam" id="PF13302">
    <property type="entry name" value="Acetyltransf_3"/>
    <property type="match status" value="1"/>
</dbReference>
<keyword evidence="2 5" id="KW-0012">Acyltransferase</keyword>
<comment type="similarity">
    <text evidence="3">Belongs to the acetyltransferase family. RimJ subfamily.</text>
</comment>
<dbReference type="PANTHER" id="PTHR43792:SF8">
    <property type="entry name" value="[RIBOSOMAL PROTEIN US5]-ALANINE N-ACETYLTRANSFERASE"/>
    <property type="match status" value="1"/>
</dbReference>
<protein>
    <submittedName>
        <fullName evidence="5">GNAT family N-acetyltransferase</fullName>
        <ecNumber evidence="5">2.3.-.-</ecNumber>
    </submittedName>
</protein>